<evidence type="ECO:0000256" key="1">
    <source>
        <dbReference type="SAM" id="MobiDB-lite"/>
    </source>
</evidence>
<name>A0A9Q3DZS4_9BASI</name>
<dbReference type="OrthoDB" id="3039677at2759"/>
<sequence length="278" mass="31780">MWLKDKFGKNFSHPTVLVLDFTWGSHCLTIGSTHSKTNFLEINYQWVLFLVIASISLSVSNIKTNIPALQQLFLHPINNLLRPIIDEIYELNNGLTISTPEYPHGRKVVVNVVTLVDDIVAAHKAAGFKSHSANKFCSWCEVNASDQHKLKLGRPSTGRKVLEAANHWKDTLSEFSQEKVAIRTGVRWSELNRLPYWDLVLNVSLGVMHNWFKGVLQHHLRNQWGFDCKQTETNENSKGIKFSQQSQSEDSEMVASNEIKRSFERNDENSGYLSEDLR</sequence>
<feature type="compositionally biased region" description="Polar residues" evidence="1">
    <location>
        <begin position="236"/>
        <end position="248"/>
    </location>
</feature>
<keyword evidence="3" id="KW-1185">Reference proteome</keyword>
<gene>
    <name evidence="2" type="ORF">O181_052955</name>
</gene>
<dbReference type="EMBL" id="AVOT02023308">
    <property type="protein sequence ID" value="MBW0513240.1"/>
    <property type="molecule type" value="Genomic_DNA"/>
</dbReference>
<comment type="caution">
    <text evidence="2">The sequence shown here is derived from an EMBL/GenBank/DDBJ whole genome shotgun (WGS) entry which is preliminary data.</text>
</comment>
<evidence type="ECO:0000313" key="2">
    <source>
        <dbReference type="EMBL" id="MBW0513240.1"/>
    </source>
</evidence>
<reference evidence="2" key="1">
    <citation type="submission" date="2021-03" db="EMBL/GenBank/DDBJ databases">
        <title>Draft genome sequence of rust myrtle Austropuccinia psidii MF-1, a brazilian biotype.</title>
        <authorList>
            <person name="Quecine M.C."/>
            <person name="Pachon D.M.R."/>
            <person name="Bonatelli M.L."/>
            <person name="Correr F.H."/>
            <person name="Franceschini L.M."/>
            <person name="Leite T.F."/>
            <person name="Margarido G.R.A."/>
            <person name="Almeida C.A."/>
            <person name="Ferrarezi J.A."/>
            <person name="Labate C.A."/>
        </authorList>
    </citation>
    <scope>NUCLEOTIDE SEQUENCE</scope>
    <source>
        <strain evidence="2">MF-1</strain>
    </source>
</reference>
<dbReference type="AlphaFoldDB" id="A0A9Q3DZS4"/>
<accession>A0A9Q3DZS4</accession>
<organism evidence="2 3">
    <name type="scientific">Austropuccinia psidii MF-1</name>
    <dbReference type="NCBI Taxonomy" id="1389203"/>
    <lineage>
        <taxon>Eukaryota</taxon>
        <taxon>Fungi</taxon>
        <taxon>Dikarya</taxon>
        <taxon>Basidiomycota</taxon>
        <taxon>Pucciniomycotina</taxon>
        <taxon>Pucciniomycetes</taxon>
        <taxon>Pucciniales</taxon>
        <taxon>Sphaerophragmiaceae</taxon>
        <taxon>Austropuccinia</taxon>
    </lineage>
</organism>
<feature type="compositionally biased region" description="Basic and acidic residues" evidence="1">
    <location>
        <begin position="258"/>
        <end position="268"/>
    </location>
</feature>
<feature type="region of interest" description="Disordered" evidence="1">
    <location>
        <begin position="236"/>
        <end position="278"/>
    </location>
</feature>
<dbReference type="Proteomes" id="UP000765509">
    <property type="component" value="Unassembled WGS sequence"/>
</dbReference>
<evidence type="ECO:0000313" key="3">
    <source>
        <dbReference type="Proteomes" id="UP000765509"/>
    </source>
</evidence>
<protein>
    <submittedName>
        <fullName evidence="2">Uncharacterized protein</fullName>
    </submittedName>
</protein>
<proteinExistence type="predicted"/>